<comment type="caution">
    <text evidence="1">The sequence shown here is derived from an EMBL/GenBank/DDBJ whole genome shotgun (WGS) entry which is preliminary data.</text>
</comment>
<sequence length="80" mass="9383">MCHTHDEDDPVSDEYFCGEEYDEEVGVRLIMDGIVQEEEWRKEFMEDVVLQNVVGMHIFHVSYIVFGGRDGVVFYNKGMM</sequence>
<proteinExistence type="predicted"/>
<keyword evidence="2" id="KW-1185">Reference proteome</keyword>
<accession>A0AAV7RWQ9</accession>
<organism evidence="1 2">
    <name type="scientific">Pleurodeles waltl</name>
    <name type="common">Iberian ribbed newt</name>
    <dbReference type="NCBI Taxonomy" id="8319"/>
    <lineage>
        <taxon>Eukaryota</taxon>
        <taxon>Metazoa</taxon>
        <taxon>Chordata</taxon>
        <taxon>Craniata</taxon>
        <taxon>Vertebrata</taxon>
        <taxon>Euteleostomi</taxon>
        <taxon>Amphibia</taxon>
        <taxon>Batrachia</taxon>
        <taxon>Caudata</taxon>
        <taxon>Salamandroidea</taxon>
        <taxon>Salamandridae</taxon>
        <taxon>Pleurodelinae</taxon>
        <taxon>Pleurodeles</taxon>
    </lineage>
</organism>
<name>A0AAV7RWQ9_PLEWA</name>
<evidence type="ECO:0000313" key="2">
    <source>
        <dbReference type="Proteomes" id="UP001066276"/>
    </source>
</evidence>
<dbReference type="Proteomes" id="UP001066276">
    <property type="component" value="Chromosome 5"/>
</dbReference>
<dbReference type="AlphaFoldDB" id="A0AAV7RWQ9"/>
<evidence type="ECO:0000313" key="1">
    <source>
        <dbReference type="EMBL" id="KAJ1157251.1"/>
    </source>
</evidence>
<reference evidence="1" key="1">
    <citation type="journal article" date="2022" name="bioRxiv">
        <title>Sequencing and chromosome-scale assembly of the giantPleurodeles waltlgenome.</title>
        <authorList>
            <person name="Brown T."/>
            <person name="Elewa A."/>
            <person name="Iarovenko S."/>
            <person name="Subramanian E."/>
            <person name="Araus A.J."/>
            <person name="Petzold A."/>
            <person name="Susuki M."/>
            <person name="Suzuki K.-i.T."/>
            <person name="Hayashi T."/>
            <person name="Toyoda A."/>
            <person name="Oliveira C."/>
            <person name="Osipova E."/>
            <person name="Leigh N.D."/>
            <person name="Simon A."/>
            <person name="Yun M.H."/>
        </authorList>
    </citation>
    <scope>NUCLEOTIDE SEQUENCE</scope>
    <source>
        <strain evidence="1">20211129_DDA</strain>
        <tissue evidence="1">Liver</tissue>
    </source>
</reference>
<gene>
    <name evidence="1" type="ORF">NDU88_009966</name>
</gene>
<protein>
    <submittedName>
        <fullName evidence="1">Uncharacterized protein</fullName>
    </submittedName>
</protein>
<dbReference type="EMBL" id="JANPWB010000009">
    <property type="protein sequence ID" value="KAJ1157251.1"/>
    <property type="molecule type" value="Genomic_DNA"/>
</dbReference>